<dbReference type="KEGG" id="vg:30313580"/>
<keyword evidence="2" id="KW-1185">Reference proteome</keyword>
<reference evidence="1 2" key="1">
    <citation type="journal article" date="2016" name="Proc. Natl. Acad. Sci. U.S.A.">
        <title>A virus of hyperthermophilic archaea with a unique architecture among DNA viruses.</title>
        <authorList>
            <person name="Rensen E.I."/>
            <person name="Mochizuki T."/>
            <person name="Quemin E."/>
            <person name="Schouten S."/>
            <person name="Krupovic M."/>
            <person name="Prangishvili D."/>
        </authorList>
    </citation>
    <scope>NUCLEOTIDE SEQUENCE [LARGE SCALE GENOMIC DNA]</scope>
    <source>
        <strain evidence="1">1</strain>
    </source>
</reference>
<dbReference type="Proteomes" id="UP000202991">
    <property type="component" value="Segment"/>
</dbReference>
<name>A0A140F3L4_PFV1</name>
<dbReference type="SUPFAM" id="SSF75005">
    <property type="entry name" value="Arabinanase/levansucrase/invertase"/>
    <property type="match status" value="1"/>
</dbReference>
<dbReference type="EMBL" id="KU307456">
    <property type="protein sequence ID" value="AML61174.1"/>
    <property type="molecule type" value="Genomic_DNA"/>
</dbReference>
<dbReference type="Gene3D" id="2.115.10.20">
    <property type="entry name" value="Glycosyl hydrolase domain, family 43"/>
    <property type="match status" value="1"/>
</dbReference>
<dbReference type="RefSeq" id="YP_009237244.1">
    <property type="nucleotide sequence ID" value="NC_029548.1"/>
</dbReference>
<proteinExistence type="predicted"/>
<dbReference type="InterPro" id="IPR023296">
    <property type="entry name" value="Glyco_hydro_beta-prop_sf"/>
</dbReference>
<dbReference type="GeneID" id="30313580"/>
<accession>A0A140F3L4</accession>
<sequence>MVRPPIKFKQIARHDFDSDPGYTTFETYGSPGTVSISGGYYTYTYGSGNYGYVDRWYNVGRALEPRLIIEFKANVGSGGHVGVGFKLDSSGTRAVWLILDTYANVRKIEYHVARGQDTVVYRVTGVTANKWYYERLIVTGKNVAWYESTDGATWTKIWHGSLPIDPRRSDKIYGIAITTGNASGYTGQHQIDYVELSYFGGFGYRDLRKVANPDGTWYKDSNGYYYIVATLAGVDIPGAAAGIIRASNPADTSTWQLYTVVMFKDENGNVWGHHAGWVLVDGTSARVYMSLWGDFDIANDDGIVAVDVQLSTLLVNDFVVLSYNSTTDTKRGGNDPAVILYNGTWYYAYSDNNYVYLLRCSSKPKLPNECTRVTSVSYGSATEGGVFNIHNGVPKWYFVYGGRGTWYRYSLDGTLETSYSIPTGYRISHPTGFPTNYILIFSSADVDGIPFSFGDATVTTVDPSFYNERIRTYLTLTVTPL</sequence>
<evidence type="ECO:0000313" key="1">
    <source>
        <dbReference type="EMBL" id="AML61174.1"/>
    </source>
</evidence>
<organism evidence="1 2">
    <name type="scientific">Pyrobaculum filamentous virus 1</name>
    <name type="common">PFV1</name>
    <dbReference type="NCBI Taxonomy" id="1805492"/>
    <lineage>
        <taxon>Viruses</taxon>
        <taxon>Adnaviria</taxon>
        <taxon>Zilligvirae</taxon>
        <taxon>Taleaviricota</taxon>
        <taxon>Tokiviricetes</taxon>
        <taxon>Primavirales</taxon>
        <taxon>Tristromaviridae</taxon>
        <taxon>Alphatristromavirus</taxon>
        <taxon>Alphatristromavirus pozzuoliense</taxon>
    </lineage>
</organism>
<protein>
    <submittedName>
        <fullName evidence="1">Uncharacterized protein</fullName>
    </submittedName>
</protein>
<evidence type="ECO:0000313" key="2">
    <source>
        <dbReference type="Proteomes" id="UP000202991"/>
    </source>
</evidence>